<accession>A0A2A6CX36</accession>
<reference evidence="1" key="2">
    <citation type="submission" date="2022-06" db="UniProtKB">
        <authorList>
            <consortium name="EnsemblMetazoa"/>
        </authorList>
    </citation>
    <scope>IDENTIFICATION</scope>
    <source>
        <strain evidence="1">PS312</strain>
    </source>
</reference>
<keyword evidence="2" id="KW-1185">Reference proteome</keyword>
<sequence>MKALVWTTLFFSNVAEHKMMNPSEEPVTVSNMTEREKEVCVFRIPLSIGVDLNKWTCNRIDAFIKNRYLLTD</sequence>
<proteinExistence type="predicted"/>
<accession>A0A8R1UQI9</accession>
<dbReference type="EnsemblMetazoa" id="PPA36191.1">
    <property type="protein sequence ID" value="PPA36191.1"/>
    <property type="gene ID" value="WBGene00274560"/>
</dbReference>
<dbReference type="AlphaFoldDB" id="A0A2A6CX36"/>
<protein>
    <submittedName>
        <fullName evidence="1">Uncharacterized protein</fullName>
    </submittedName>
</protein>
<evidence type="ECO:0000313" key="1">
    <source>
        <dbReference type="EnsemblMetazoa" id="PPA36191.1"/>
    </source>
</evidence>
<reference evidence="2" key="1">
    <citation type="journal article" date="2008" name="Nat. Genet.">
        <title>The Pristionchus pacificus genome provides a unique perspective on nematode lifestyle and parasitism.</title>
        <authorList>
            <person name="Dieterich C."/>
            <person name="Clifton S.W."/>
            <person name="Schuster L.N."/>
            <person name="Chinwalla A."/>
            <person name="Delehaunty K."/>
            <person name="Dinkelacker I."/>
            <person name="Fulton L."/>
            <person name="Fulton R."/>
            <person name="Godfrey J."/>
            <person name="Minx P."/>
            <person name="Mitreva M."/>
            <person name="Roeseler W."/>
            <person name="Tian H."/>
            <person name="Witte H."/>
            <person name="Yang S.P."/>
            <person name="Wilson R.K."/>
            <person name="Sommer R.J."/>
        </authorList>
    </citation>
    <scope>NUCLEOTIDE SEQUENCE [LARGE SCALE GENOMIC DNA]</scope>
    <source>
        <strain evidence="2">PS312</strain>
    </source>
</reference>
<name>A0A2A6CX36_PRIPA</name>
<organism evidence="1 2">
    <name type="scientific">Pristionchus pacificus</name>
    <name type="common">Parasitic nematode worm</name>
    <dbReference type="NCBI Taxonomy" id="54126"/>
    <lineage>
        <taxon>Eukaryota</taxon>
        <taxon>Metazoa</taxon>
        <taxon>Ecdysozoa</taxon>
        <taxon>Nematoda</taxon>
        <taxon>Chromadorea</taxon>
        <taxon>Rhabditida</taxon>
        <taxon>Rhabditina</taxon>
        <taxon>Diplogasteromorpha</taxon>
        <taxon>Diplogasteroidea</taxon>
        <taxon>Neodiplogasteridae</taxon>
        <taxon>Pristionchus</taxon>
    </lineage>
</organism>
<evidence type="ECO:0000313" key="2">
    <source>
        <dbReference type="Proteomes" id="UP000005239"/>
    </source>
</evidence>
<gene>
    <name evidence="1" type="primary">WBGene00274560</name>
</gene>
<dbReference type="Proteomes" id="UP000005239">
    <property type="component" value="Unassembled WGS sequence"/>
</dbReference>